<evidence type="ECO:0000259" key="10">
    <source>
        <dbReference type="PROSITE" id="PS51283"/>
    </source>
</evidence>
<feature type="compositionally biased region" description="Basic and acidic residues" evidence="8">
    <location>
        <begin position="10"/>
        <end position="26"/>
    </location>
</feature>
<feature type="region of interest" description="Disordered" evidence="8">
    <location>
        <begin position="1"/>
        <end position="48"/>
    </location>
</feature>
<dbReference type="GO" id="GO:0016579">
    <property type="term" value="P:protein deubiquitination"/>
    <property type="evidence" value="ECO:0007669"/>
    <property type="project" value="InterPro"/>
</dbReference>
<feature type="compositionally biased region" description="Polar residues" evidence="8">
    <location>
        <begin position="122"/>
        <end position="136"/>
    </location>
</feature>
<dbReference type="PROSITE" id="PS51283">
    <property type="entry name" value="DUSP"/>
    <property type="match status" value="1"/>
</dbReference>
<dbReference type="InterPro" id="IPR038765">
    <property type="entry name" value="Papain-like_cys_pep_sf"/>
</dbReference>
<feature type="domain" description="USP" evidence="9">
    <location>
        <begin position="375"/>
        <end position="1170"/>
    </location>
</feature>
<dbReference type="Pfam" id="PF06337">
    <property type="entry name" value="DUSP"/>
    <property type="match status" value="1"/>
</dbReference>
<feature type="region of interest" description="Disordered" evidence="8">
    <location>
        <begin position="1220"/>
        <end position="1258"/>
    </location>
</feature>
<evidence type="ECO:0000256" key="1">
    <source>
        <dbReference type="ARBA" id="ARBA00000707"/>
    </source>
</evidence>
<evidence type="ECO:0000256" key="5">
    <source>
        <dbReference type="ARBA" id="ARBA00022786"/>
    </source>
</evidence>
<dbReference type="InterPro" id="IPR006615">
    <property type="entry name" value="Pept_C19_DUSP"/>
</dbReference>
<feature type="region of interest" description="Disordered" evidence="8">
    <location>
        <begin position="747"/>
        <end position="771"/>
    </location>
</feature>
<name>A0A8H7PWH9_9FUNG</name>
<feature type="region of interest" description="Disordered" evidence="8">
    <location>
        <begin position="1300"/>
        <end position="1325"/>
    </location>
</feature>
<protein>
    <recommendedName>
        <fullName evidence="3">ubiquitinyl hydrolase 1</fullName>
        <ecNumber evidence="3">3.4.19.12</ecNumber>
    </recommendedName>
</protein>
<comment type="caution">
    <text evidence="11">The sequence shown here is derived from an EMBL/GenBank/DDBJ whole genome shotgun (WGS) entry which is preliminary data.</text>
</comment>
<dbReference type="PANTHER" id="PTHR21646">
    <property type="entry name" value="UBIQUITIN CARBOXYL-TERMINAL HYDROLASE"/>
    <property type="match status" value="1"/>
</dbReference>
<dbReference type="SUPFAM" id="SSF143791">
    <property type="entry name" value="DUSP-like"/>
    <property type="match status" value="1"/>
</dbReference>
<keyword evidence="7" id="KW-0788">Thiol protease</keyword>
<dbReference type="OrthoDB" id="292964at2759"/>
<dbReference type="InterPro" id="IPR018200">
    <property type="entry name" value="USP_CS"/>
</dbReference>
<evidence type="ECO:0000313" key="12">
    <source>
        <dbReference type="Proteomes" id="UP000612746"/>
    </source>
</evidence>
<dbReference type="PROSITE" id="PS50235">
    <property type="entry name" value="USP_3"/>
    <property type="match status" value="1"/>
</dbReference>
<evidence type="ECO:0000256" key="2">
    <source>
        <dbReference type="ARBA" id="ARBA00009085"/>
    </source>
</evidence>
<reference evidence="11" key="1">
    <citation type="submission" date="2020-12" db="EMBL/GenBank/DDBJ databases">
        <title>Metabolic potential, ecology and presence of endohyphal bacteria is reflected in genomic diversity of Mucoromycotina.</title>
        <authorList>
            <person name="Muszewska A."/>
            <person name="Okrasinska A."/>
            <person name="Steczkiewicz K."/>
            <person name="Drgas O."/>
            <person name="Orlowska M."/>
            <person name="Perlinska-Lenart U."/>
            <person name="Aleksandrzak-Piekarczyk T."/>
            <person name="Szatraj K."/>
            <person name="Zielenkiewicz U."/>
            <person name="Pilsyk S."/>
            <person name="Malc E."/>
            <person name="Mieczkowski P."/>
            <person name="Kruszewska J.S."/>
            <person name="Biernat P."/>
            <person name="Pawlowska J."/>
        </authorList>
    </citation>
    <scope>NUCLEOTIDE SEQUENCE</scope>
    <source>
        <strain evidence="11">WA0000051536</strain>
    </source>
</reference>
<dbReference type="InterPro" id="IPR028889">
    <property type="entry name" value="USP"/>
</dbReference>
<dbReference type="CDD" id="cd02674">
    <property type="entry name" value="Peptidase_C19R"/>
    <property type="match status" value="1"/>
</dbReference>
<dbReference type="GO" id="GO:0006508">
    <property type="term" value="P:proteolysis"/>
    <property type="evidence" value="ECO:0007669"/>
    <property type="project" value="UniProtKB-KW"/>
</dbReference>
<dbReference type="Proteomes" id="UP000612746">
    <property type="component" value="Unassembled WGS sequence"/>
</dbReference>
<dbReference type="PANTHER" id="PTHR21646:SF24">
    <property type="entry name" value="UBIQUITIN CARBOXYL-TERMINAL HYDROLASE"/>
    <property type="match status" value="1"/>
</dbReference>
<dbReference type="Gene3D" id="3.90.70.10">
    <property type="entry name" value="Cysteine proteinases"/>
    <property type="match status" value="2"/>
</dbReference>
<proteinExistence type="inferred from homology"/>
<keyword evidence="12" id="KW-1185">Reference proteome</keyword>
<feature type="compositionally biased region" description="Polar residues" evidence="8">
    <location>
        <begin position="1300"/>
        <end position="1312"/>
    </location>
</feature>
<keyword evidence="6" id="KW-0378">Hydrolase</keyword>
<dbReference type="GO" id="GO:0004843">
    <property type="term" value="F:cysteine-type deubiquitinase activity"/>
    <property type="evidence" value="ECO:0007669"/>
    <property type="project" value="UniProtKB-EC"/>
</dbReference>
<keyword evidence="4" id="KW-0645">Protease</keyword>
<evidence type="ECO:0000256" key="8">
    <source>
        <dbReference type="SAM" id="MobiDB-lite"/>
    </source>
</evidence>
<evidence type="ECO:0000256" key="7">
    <source>
        <dbReference type="ARBA" id="ARBA00022807"/>
    </source>
</evidence>
<dbReference type="SMART" id="SM00695">
    <property type="entry name" value="DUSP"/>
    <property type="match status" value="1"/>
</dbReference>
<organism evidence="11 12">
    <name type="scientific">Umbelopsis vinacea</name>
    <dbReference type="NCBI Taxonomy" id="44442"/>
    <lineage>
        <taxon>Eukaryota</taxon>
        <taxon>Fungi</taxon>
        <taxon>Fungi incertae sedis</taxon>
        <taxon>Mucoromycota</taxon>
        <taxon>Mucoromycotina</taxon>
        <taxon>Umbelopsidomycetes</taxon>
        <taxon>Umbelopsidales</taxon>
        <taxon>Umbelopsidaceae</taxon>
        <taxon>Umbelopsis</taxon>
    </lineage>
</organism>
<feature type="compositionally biased region" description="Low complexity" evidence="8">
    <location>
        <begin position="1220"/>
        <end position="1232"/>
    </location>
</feature>
<dbReference type="EC" id="3.4.19.12" evidence="3"/>
<accession>A0A8H7PWH9</accession>
<dbReference type="InterPro" id="IPR001394">
    <property type="entry name" value="Peptidase_C19_UCH"/>
</dbReference>
<feature type="domain" description="DUSP" evidence="10">
    <location>
        <begin position="64"/>
        <end position="172"/>
    </location>
</feature>
<comment type="catalytic activity">
    <reaction evidence="1">
        <text>Thiol-dependent hydrolysis of ester, thioester, amide, peptide and isopeptide bonds formed by the C-terminal Gly of ubiquitin (a 76-residue protein attached to proteins as an intracellular targeting signal).</text>
        <dbReference type="EC" id="3.4.19.12"/>
    </reaction>
</comment>
<dbReference type="EMBL" id="JAEPRA010000008">
    <property type="protein sequence ID" value="KAG2181592.1"/>
    <property type="molecule type" value="Genomic_DNA"/>
</dbReference>
<dbReference type="SUPFAM" id="SSF54001">
    <property type="entry name" value="Cysteine proteinases"/>
    <property type="match status" value="1"/>
</dbReference>
<gene>
    <name evidence="11" type="ORF">INT44_008407</name>
</gene>
<evidence type="ECO:0000259" key="9">
    <source>
        <dbReference type="PROSITE" id="PS50235"/>
    </source>
</evidence>
<comment type="similarity">
    <text evidence="2">Belongs to the peptidase C19 family.</text>
</comment>
<dbReference type="PROSITE" id="PS00972">
    <property type="entry name" value="USP_1"/>
    <property type="match status" value="1"/>
</dbReference>
<dbReference type="InterPro" id="IPR035927">
    <property type="entry name" value="DUSP-like_sf"/>
</dbReference>
<evidence type="ECO:0000256" key="6">
    <source>
        <dbReference type="ARBA" id="ARBA00022801"/>
    </source>
</evidence>
<evidence type="ECO:0000313" key="11">
    <source>
        <dbReference type="EMBL" id="KAG2181592.1"/>
    </source>
</evidence>
<evidence type="ECO:0000256" key="3">
    <source>
        <dbReference type="ARBA" id="ARBA00012759"/>
    </source>
</evidence>
<sequence>MQQQTTAIKRAREPSISSDHEDRARTPVDVCLPDSDDNRNDDAGEFWEENNDSQIPEADIIPDLTPSDQAAYIQPLKESPLEDGDTWFLVASPWYRRWQQHCTRMASQSPSNRELGLRSPPGQINNTSLTKDNTLKPNLMPDTDFQLVPEKAWKALVQWYGLTGDEFARNVITEGVSAQESMVEIYPPQFRIYVISATQLDTTATSSPPSTITLSRKAKVADLISCVENTLDFTPQTDFRILRLEDQPSTTSESTQLAPASLPAWSVVDTSDQNKTIAEVYLSEGVVISLAADVKDPISGQYASADAGGVSIERPWSSRSASSTSSQIFASGFQSLTASNSPAFSSTSGSTNNGFGFGLWSGKESKAADKPKGVCGLNNLGNTCFMNSALQCLSNTELLTNWFLAGHYKNDLNPDNPLGMKGEVAEAYGNLIERLWSGTTSSLAPREFKLTIGRFNASFTGYQQHDSQELLAFLLDGLHEDLNRIIKKPYIELPDFENMSDEEIASKSWAYHKARNDSVIVDLFQGQFKSRLICHECGKVSVTFDPFMYLSLPLPIQKKIKIQVSFVPYDPSRRPVRLHLSLKKDAGIQHLKAQVAEQMNLKNPNTLLVTEVFSSKIYKIFTNYEPAGSIQANDTIVVYELPGEVPIVGKRRKTITIDADGNRTEEDMSISQDELIVVPVYCAVSEDKDSENSLYRASVSQFGGPIILAMKKKDATSVENVYREVVQQVERYAVMKLFEETKDVDMKDAATPNTSEKMDISDEDATQTTPNEPIEVAEEEPVQMQRPIHTAAAVTAAGGRQLEPMRKLFSMQVFSETRSYGRGHTDLFSTGMHGWDNASLTDLFERAEKEQAQRAKFYAPKPTTETSDVDEQMNIVGEAPAMETETSQQGSTNADIDDDDEIVEDASSTLPPVSTSSMIVGLPRVATPPAPPLLSAPSRPPSSIVIRQGEGIVLQWRKQMAQQVFGSASTSSSSSYKRIGESDAGVCADAWDDMDETQDADEDSGDAKQRGAQKNVTLGDCLDEFTREEELGEDDLWYCPRCKQHQRATKKFDLWRMPEILVVHLKRFSHTRTWRDKIDSLIDFPLNGLDLTERVLSVSGDADLPEDQRPIYDLFAVDNHFGGMGGGHYTAYGQNHINGEWYNFDDSHVSKVNAEDVKTPAAYLLFYKRRRSQPLALPESVPKYQPETKHLQEIVPSYTPPPLDQPRPVSAVPRHIINHSVSSVSESSASESSSDDDTNSRMGTPTHSTSDEGSEDKIMMGVGGIGIAIKNGTDLAATPDAQEFEAVDSDNSSVVAMNTVTKDDLQSPQTSGMDIEASNENDEQL</sequence>
<dbReference type="PROSITE" id="PS00973">
    <property type="entry name" value="USP_2"/>
    <property type="match status" value="1"/>
</dbReference>
<keyword evidence="5" id="KW-0833">Ubl conjugation pathway</keyword>
<dbReference type="Pfam" id="PF00443">
    <property type="entry name" value="UCH"/>
    <property type="match status" value="1"/>
</dbReference>
<evidence type="ECO:0000256" key="4">
    <source>
        <dbReference type="ARBA" id="ARBA00022670"/>
    </source>
</evidence>
<dbReference type="Gene3D" id="3.30.2230.10">
    <property type="entry name" value="DUSP-like"/>
    <property type="match status" value="1"/>
</dbReference>
<dbReference type="InterPro" id="IPR050185">
    <property type="entry name" value="Ub_carboxyl-term_hydrolase"/>
</dbReference>
<feature type="region of interest" description="Disordered" evidence="8">
    <location>
        <begin position="108"/>
        <end position="136"/>
    </location>
</feature>